<dbReference type="AlphaFoldDB" id="A0A378JDH8"/>
<keyword evidence="3" id="KW-1185">Reference proteome</keyword>
<sequence length="116" mass="13279">MKISQEALASYLEAIKTNPFSIKDIPIPEEEPSDEHKEIYMAAVKLNGESVKYIPKPKEGEKVSSFYEELYLEAVKQSPQALRNIFIPILLANMNHTKSHLGYYVQLFRDFIADMG</sequence>
<protein>
    <submittedName>
        <fullName evidence="2">Uncharacterized protein</fullName>
    </submittedName>
</protein>
<reference evidence="2 4" key="2">
    <citation type="submission" date="2018-06" db="EMBL/GenBank/DDBJ databases">
        <authorList>
            <consortium name="Pathogen Informatics"/>
            <person name="Doyle S."/>
        </authorList>
    </citation>
    <scope>NUCLEOTIDE SEQUENCE [LARGE SCALE GENOMIC DNA]</scope>
    <source>
        <strain evidence="2 4">NCTC12388</strain>
    </source>
</reference>
<dbReference type="Proteomes" id="UP000054691">
    <property type="component" value="Unassembled WGS sequence"/>
</dbReference>
<accession>A0A378JDH8</accession>
<evidence type="ECO:0000313" key="1">
    <source>
        <dbReference type="EMBL" id="KTD15553.1"/>
    </source>
</evidence>
<evidence type="ECO:0000313" key="2">
    <source>
        <dbReference type="EMBL" id="STX45098.1"/>
    </source>
</evidence>
<evidence type="ECO:0000313" key="4">
    <source>
        <dbReference type="Proteomes" id="UP000254476"/>
    </source>
</evidence>
<name>A0A378JDH8_9GAMM</name>
<proteinExistence type="predicted"/>
<reference evidence="1 3" key="1">
    <citation type="submission" date="2015-11" db="EMBL/GenBank/DDBJ databases">
        <title>Genomic analysis of 38 Legionella species identifies large and diverse effector repertoires.</title>
        <authorList>
            <person name="Burstein D."/>
            <person name="Amaro F."/>
            <person name="Zusman T."/>
            <person name="Lifshitz Z."/>
            <person name="Cohen O."/>
            <person name="Gilbert J.A."/>
            <person name="Pupko T."/>
            <person name="Shuman H.A."/>
            <person name="Segal G."/>
        </authorList>
    </citation>
    <scope>NUCLEOTIDE SEQUENCE [LARGE SCALE GENOMIC DNA]</scope>
    <source>
        <strain evidence="1 3">Lyon 8420412</strain>
    </source>
</reference>
<evidence type="ECO:0000313" key="3">
    <source>
        <dbReference type="Proteomes" id="UP000054691"/>
    </source>
</evidence>
<organism evidence="2 4">
    <name type="scientific">Legionella gratiana</name>
    <dbReference type="NCBI Taxonomy" id="45066"/>
    <lineage>
        <taxon>Bacteria</taxon>
        <taxon>Pseudomonadati</taxon>
        <taxon>Pseudomonadota</taxon>
        <taxon>Gammaproteobacteria</taxon>
        <taxon>Legionellales</taxon>
        <taxon>Legionellaceae</taxon>
        <taxon>Legionella</taxon>
    </lineage>
</organism>
<dbReference type="EMBL" id="UGOB01000001">
    <property type="protein sequence ID" value="STX45098.1"/>
    <property type="molecule type" value="Genomic_DNA"/>
</dbReference>
<dbReference type="EMBL" id="LNYE01000003">
    <property type="protein sequence ID" value="KTD15553.1"/>
    <property type="molecule type" value="Genomic_DNA"/>
</dbReference>
<dbReference type="RefSeq" id="WP_058497455.1">
    <property type="nucleotide sequence ID" value="NZ_CAAAHW010000009.1"/>
</dbReference>
<gene>
    <name evidence="1" type="ORF">Lgra_0219</name>
    <name evidence="2" type="ORF">NCTC12388_01831</name>
</gene>
<dbReference type="Proteomes" id="UP000254476">
    <property type="component" value="Unassembled WGS sequence"/>
</dbReference>
<dbReference type="OrthoDB" id="9982921at2"/>